<feature type="short sequence motif" description="GXSXG" evidence="4">
    <location>
        <begin position="65"/>
        <end position="69"/>
    </location>
</feature>
<keyword evidence="7" id="KW-1185">Reference proteome</keyword>
<keyword evidence="1 4" id="KW-0378">Hydrolase</keyword>
<dbReference type="EMBL" id="JAKNSF020000087">
    <property type="protein sequence ID" value="KAK7718259.1"/>
    <property type="molecule type" value="Genomic_DNA"/>
</dbReference>
<protein>
    <recommendedName>
        <fullName evidence="5">PNPLA domain-containing protein</fullName>
    </recommendedName>
</protein>
<dbReference type="SUPFAM" id="SSF52151">
    <property type="entry name" value="FabD/lysophospholipase-like"/>
    <property type="match status" value="1"/>
</dbReference>
<comment type="caution">
    <text evidence="6">The sequence shown here is derived from an EMBL/GenBank/DDBJ whole genome shotgun (WGS) entry which is preliminary data.</text>
</comment>
<feature type="short sequence motif" description="GXGXXG" evidence="4">
    <location>
        <begin position="23"/>
        <end position="28"/>
    </location>
</feature>
<dbReference type="PROSITE" id="PS51635">
    <property type="entry name" value="PNPLA"/>
    <property type="match status" value="1"/>
</dbReference>
<keyword evidence="2 4" id="KW-0442">Lipid degradation</keyword>
<gene>
    <name evidence="6" type="ORF">SLS63_010432</name>
</gene>
<dbReference type="Gene3D" id="3.40.1090.10">
    <property type="entry name" value="Cytosolic phospholipase A2 catalytic domain"/>
    <property type="match status" value="1"/>
</dbReference>
<feature type="domain" description="PNPLA" evidence="5">
    <location>
        <begin position="19"/>
        <end position="254"/>
    </location>
</feature>
<feature type="short sequence motif" description="DGA/G" evidence="4">
    <location>
        <begin position="241"/>
        <end position="243"/>
    </location>
</feature>
<sequence>MSLLSQLPEEKHPNGVRLLALDGGGVRGIASLVMLRHIMWKVTERINPGSKEPCLPVDFFELAAGTSTGGIIGIMLFRLRMSADEACEQYKKVAEQIFSPKIWGWSISWIPGARYINNAKLAFQSARFGAEALRKAVDDVVDEFGLDENDRQMKGEALLAHKEAGGMFLCTTVQNRGETVLMKSYQPGGAPAVHSIVNDAVRAGAKNITIGMAALATSAAPTYFPEVKWEVPRRMPLTFWDGGLLNNSPIDQLWYNRFELVGPKEDEPDVSCLISLGTGYVRPPPLASWADIIPGYRLLRMVGAVMSFATNANAKGKDFSRHQSTLLSTRPKYERMVYVRLNPDLRGQEIGLDEYSKMDELESITMDYLRDQNKYIEKVVDAICPPLPQ</sequence>
<keyword evidence="3 4" id="KW-0443">Lipid metabolism</keyword>
<evidence type="ECO:0000256" key="3">
    <source>
        <dbReference type="ARBA" id="ARBA00023098"/>
    </source>
</evidence>
<evidence type="ECO:0000256" key="4">
    <source>
        <dbReference type="PROSITE-ProRule" id="PRU01161"/>
    </source>
</evidence>
<dbReference type="PANTHER" id="PTHR24185:SF1">
    <property type="entry name" value="CALCIUM-INDEPENDENT PHOSPHOLIPASE A2-GAMMA"/>
    <property type="match status" value="1"/>
</dbReference>
<dbReference type="InterPro" id="IPR016035">
    <property type="entry name" value="Acyl_Trfase/lysoPLipase"/>
</dbReference>
<evidence type="ECO:0000256" key="1">
    <source>
        <dbReference type="ARBA" id="ARBA00022801"/>
    </source>
</evidence>
<name>A0ABR1NWZ2_DIAER</name>
<reference evidence="6 7" key="1">
    <citation type="submission" date="2024-02" db="EMBL/GenBank/DDBJ databases">
        <title>De novo assembly and annotation of 12 fungi associated with fruit tree decline syndrome in Ontario, Canada.</title>
        <authorList>
            <person name="Sulman M."/>
            <person name="Ellouze W."/>
            <person name="Ilyukhin E."/>
        </authorList>
    </citation>
    <scope>NUCLEOTIDE SEQUENCE [LARGE SCALE GENOMIC DNA]</scope>
    <source>
        <strain evidence="6 7">M169</strain>
    </source>
</reference>
<dbReference type="Pfam" id="PF01734">
    <property type="entry name" value="Patatin"/>
    <property type="match status" value="1"/>
</dbReference>
<accession>A0ABR1NWZ2</accession>
<evidence type="ECO:0000313" key="7">
    <source>
        <dbReference type="Proteomes" id="UP001430848"/>
    </source>
</evidence>
<proteinExistence type="predicted"/>
<dbReference type="InterPro" id="IPR002641">
    <property type="entry name" value="PNPLA_dom"/>
</dbReference>
<organism evidence="6 7">
    <name type="scientific">Diaporthe eres</name>
    <name type="common">Phomopsis oblonga</name>
    <dbReference type="NCBI Taxonomy" id="83184"/>
    <lineage>
        <taxon>Eukaryota</taxon>
        <taxon>Fungi</taxon>
        <taxon>Dikarya</taxon>
        <taxon>Ascomycota</taxon>
        <taxon>Pezizomycotina</taxon>
        <taxon>Sordariomycetes</taxon>
        <taxon>Sordariomycetidae</taxon>
        <taxon>Diaporthales</taxon>
        <taxon>Diaporthaceae</taxon>
        <taxon>Diaporthe</taxon>
        <taxon>Diaporthe eres species complex</taxon>
    </lineage>
</organism>
<dbReference type="Proteomes" id="UP001430848">
    <property type="component" value="Unassembled WGS sequence"/>
</dbReference>
<feature type="active site" description="Proton acceptor" evidence="4">
    <location>
        <position position="241"/>
    </location>
</feature>
<evidence type="ECO:0000259" key="5">
    <source>
        <dbReference type="PROSITE" id="PS51635"/>
    </source>
</evidence>
<evidence type="ECO:0000313" key="6">
    <source>
        <dbReference type="EMBL" id="KAK7718259.1"/>
    </source>
</evidence>
<evidence type="ECO:0000256" key="2">
    <source>
        <dbReference type="ARBA" id="ARBA00022963"/>
    </source>
</evidence>
<feature type="active site" description="Nucleophile" evidence="4">
    <location>
        <position position="67"/>
    </location>
</feature>
<dbReference type="PANTHER" id="PTHR24185">
    <property type="entry name" value="CALCIUM-INDEPENDENT PHOSPHOLIPASE A2-GAMMA"/>
    <property type="match status" value="1"/>
</dbReference>